<dbReference type="Gene3D" id="3.40.50.150">
    <property type="entry name" value="Vaccinia Virus protein VP39"/>
    <property type="match status" value="1"/>
</dbReference>
<feature type="binding site" evidence="4">
    <location>
        <position position="85"/>
    </location>
    <ligand>
        <name>S-adenosyl-L-methionine</name>
        <dbReference type="ChEBI" id="CHEBI:59789"/>
    </ligand>
</feature>
<accession>A0A6B0YVI9</accession>
<dbReference type="EC" id="2.1.1.163" evidence="4"/>
<comment type="pathway">
    <text evidence="4">Quinol/quinone metabolism; menaquinone biosynthesis; menaquinol from 1,4-dihydroxy-2-naphthoate: step 2/2.</text>
</comment>
<keyword evidence="5" id="KW-0830">Ubiquinone</keyword>
<reference evidence="5" key="1">
    <citation type="submission" date="2019-09" db="EMBL/GenBank/DDBJ databases">
        <title>Characterisation of the sponge microbiome using genome-centric metagenomics.</title>
        <authorList>
            <person name="Engelberts J.P."/>
            <person name="Robbins S.J."/>
            <person name="De Goeij J.M."/>
            <person name="Aranda M."/>
            <person name="Bell S.C."/>
            <person name="Webster N.S."/>
        </authorList>
    </citation>
    <scope>NUCLEOTIDE SEQUENCE</scope>
    <source>
        <strain evidence="5">SB0664_bin_27</strain>
    </source>
</reference>
<evidence type="ECO:0000256" key="2">
    <source>
        <dbReference type="ARBA" id="ARBA00022679"/>
    </source>
</evidence>
<dbReference type="PROSITE" id="PS01184">
    <property type="entry name" value="UBIE_2"/>
    <property type="match status" value="1"/>
</dbReference>
<dbReference type="AlphaFoldDB" id="A0A6B0YVI9"/>
<comment type="caution">
    <text evidence="5">The sequence shown here is derived from an EMBL/GenBank/DDBJ whole genome shotgun (WGS) entry which is preliminary data.</text>
</comment>
<gene>
    <name evidence="4" type="primary">menG</name>
    <name evidence="5" type="ORF">F4Y42_17065</name>
</gene>
<evidence type="ECO:0000256" key="4">
    <source>
        <dbReference type="HAMAP-Rule" id="MF_01813"/>
    </source>
</evidence>
<dbReference type="InterPro" id="IPR023576">
    <property type="entry name" value="UbiE/COQ5_MeTrFase_CS"/>
</dbReference>
<dbReference type="PROSITE" id="PS51608">
    <property type="entry name" value="SAM_MT_UBIE"/>
    <property type="match status" value="1"/>
</dbReference>
<keyword evidence="3 4" id="KW-0949">S-adenosyl-L-methionine</keyword>
<keyword evidence="4" id="KW-0474">Menaquinone biosynthesis</keyword>
<protein>
    <recommendedName>
        <fullName evidence="4">Demethylmenaquinone methyltransferase</fullName>
        <ecNumber evidence="4">2.1.1.163</ecNumber>
    </recommendedName>
</protein>
<dbReference type="GO" id="GO:0032259">
    <property type="term" value="P:methylation"/>
    <property type="evidence" value="ECO:0007669"/>
    <property type="project" value="UniProtKB-KW"/>
</dbReference>
<dbReference type="PANTHER" id="PTHR43591">
    <property type="entry name" value="METHYLTRANSFERASE"/>
    <property type="match status" value="1"/>
</dbReference>
<comment type="caution">
    <text evidence="4">Lacks conserved residue(s) required for the propagation of feature annotation.</text>
</comment>
<feature type="binding site" evidence="4">
    <location>
        <position position="65"/>
    </location>
    <ligand>
        <name>S-adenosyl-L-methionine</name>
        <dbReference type="ChEBI" id="CHEBI:59789"/>
    </ligand>
</feature>
<name>A0A6B0YVI9_9CHLR</name>
<feature type="binding site" evidence="4">
    <location>
        <begin position="120"/>
        <end position="121"/>
    </location>
    <ligand>
        <name>S-adenosyl-L-methionine</name>
        <dbReference type="ChEBI" id="CHEBI:59789"/>
    </ligand>
</feature>
<sequence length="258" mass="28505">MNSSSPPPTAEKAAYVNQMFAGIAHRYDLLNRLMTGGQDVSWRREVVALCRLPASGRLLDVGTGTGDIAYEAKRTRRDAEVIGCDFTFEMMDVGRRKRSICSSRSLGGGRTARVEFVQGDGLHLPFADGYFDAVASGFLLRNVTDVDTCLAEQRRVTRPGGRIVCLETSPPPPTMLEPLLSFYMLRVIPVIGQLFSTGIGTEGEAFRPRDSAYRYLPQSTVAFLQPEEMARKIERAGFRRVSYVRKMMGTIAIHVGTA</sequence>
<dbReference type="GO" id="GO:0009234">
    <property type="term" value="P:menaquinone biosynthetic process"/>
    <property type="evidence" value="ECO:0007669"/>
    <property type="project" value="UniProtKB-UniRule"/>
</dbReference>
<evidence type="ECO:0000313" key="5">
    <source>
        <dbReference type="EMBL" id="MXY95154.1"/>
    </source>
</evidence>
<comment type="similarity">
    <text evidence="4">Belongs to the class I-like SAM-binding methyltransferase superfamily. MenG/UbiE family.</text>
</comment>
<dbReference type="NCBIfam" id="TIGR01934">
    <property type="entry name" value="MenG_MenH_UbiE"/>
    <property type="match status" value="1"/>
</dbReference>
<dbReference type="GO" id="GO:0043770">
    <property type="term" value="F:demethylmenaquinone methyltransferase activity"/>
    <property type="evidence" value="ECO:0007669"/>
    <property type="project" value="UniProtKB-UniRule"/>
</dbReference>
<evidence type="ECO:0000256" key="1">
    <source>
        <dbReference type="ARBA" id="ARBA00022603"/>
    </source>
</evidence>
<comment type="catalytic activity">
    <reaction evidence="4">
        <text>a 2-demethylmenaquinol + S-adenosyl-L-methionine = a menaquinol + S-adenosyl-L-homocysteine + H(+)</text>
        <dbReference type="Rhea" id="RHEA:42640"/>
        <dbReference type="Rhea" id="RHEA-COMP:9539"/>
        <dbReference type="Rhea" id="RHEA-COMP:9563"/>
        <dbReference type="ChEBI" id="CHEBI:15378"/>
        <dbReference type="ChEBI" id="CHEBI:18151"/>
        <dbReference type="ChEBI" id="CHEBI:55437"/>
        <dbReference type="ChEBI" id="CHEBI:57856"/>
        <dbReference type="ChEBI" id="CHEBI:59789"/>
        <dbReference type="EC" id="2.1.1.163"/>
    </reaction>
</comment>
<organism evidence="5">
    <name type="scientific">Caldilineaceae bacterium SB0664_bin_27</name>
    <dbReference type="NCBI Taxonomy" id="2605260"/>
    <lineage>
        <taxon>Bacteria</taxon>
        <taxon>Bacillati</taxon>
        <taxon>Chloroflexota</taxon>
        <taxon>Caldilineae</taxon>
        <taxon>Caldilineales</taxon>
        <taxon>Caldilineaceae</taxon>
    </lineage>
</organism>
<dbReference type="InterPro" id="IPR004033">
    <property type="entry name" value="UbiE/COQ5_MeTrFase"/>
</dbReference>
<keyword evidence="1 4" id="KW-0489">Methyltransferase</keyword>
<dbReference type="UniPathway" id="UPA00079">
    <property type="reaction ID" value="UER00169"/>
</dbReference>
<dbReference type="HAMAP" id="MF_01813">
    <property type="entry name" value="MenG_UbiE_methyltr"/>
    <property type="match status" value="1"/>
</dbReference>
<keyword evidence="2 4" id="KW-0808">Transferase</keyword>
<evidence type="ECO:0000256" key="3">
    <source>
        <dbReference type="ARBA" id="ARBA00022691"/>
    </source>
</evidence>
<proteinExistence type="inferred from homology"/>
<comment type="function">
    <text evidence="4">Methyltransferase required for the conversion of demethylmenaquinol (DMKH2) to menaquinol (MKH2).</text>
</comment>
<dbReference type="PANTHER" id="PTHR43591:SF24">
    <property type="entry name" value="2-METHOXY-6-POLYPRENYL-1,4-BENZOQUINOL METHYLASE, MITOCHONDRIAL"/>
    <property type="match status" value="1"/>
</dbReference>
<dbReference type="CDD" id="cd02440">
    <property type="entry name" value="AdoMet_MTases"/>
    <property type="match status" value="1"/>
</dbReference>
<dbReference type="EMBL" id="VXRG01000137">
    <property type="protein sequence ID" value="MXY95154.1"/>
    <property type="molecule type" value="Genomic_DNA"/>
</dbReference>
<dbReference type="InterPro" id="IPR029063">
    <property type="entry name" value="SAM-dependent_MTases_sf"/>
</dbReference>
<dbReference type="SUPFAM" id="SSF53335">
    <property type="entry name" value="S-adenosyl-L-methionine-dependent methyltransferases"/>
    <property type="match status" value="1"/>
</dbReference>
<dbReference type="Pfam" id="PF01209">
    <property type="entry name" value="Ubie_methyltran"/>
    <property type="match status" value="1"/>
</dbReference>